<dbReference type="STRING" id="847.BRW83_2256"/>
<feature type="coiled-coil region" evidence="5">
    <location>
        <begin position="103"/>
        <end position="135"/>
    </location>
</feature>
<dbReference type="GO" id="GO:0051087">
    <property type="term" value="F:protein-folding chaperone binding"/>
    <property type="evidence" value="ECO:0007669"/>
    <property type="project" value="InterPro"/>
</dbReference>
<dbReference type="GO" id="GO:0001671">
    <property type="term" value="F:ATPase activator activity"/>
    <property type="evidence" value="ECO:0007669"/>
    <property type="project" value="InterPro"/>
</dbReference>
<comment type="similarity">
    <text evidence="1 4">Belongs to the HscB family.</text>
</comment>
<dbReference type="Gene3D" id="1.10.287.110">
    <property type="entry name" value="DnaJ domain"/>
    <property type="match status" value="1"/>
</dbReference>
<dbReference type="PANTHER" id="PTHR14021">
    <property type="entry name" value="IRON-SULFUR CLUSTER CO-CHAPERONE PROTEIN HSCB"/>
    <property type="match status" value="1"/>
</dbReference>
<evidence type="ECO:0000256" key="1">
    <source>
        <dbReference type="ARBA" id="ARBA00010476"/>
    </source>
</evidence>
<dbReference type="InterPro" id="IPR004640">
    <property type="entry name" value="HscB"/>
</dbReference>
<comment type="subunit">
    <text evidence="4">Interacts with HscA and stimulates its ATPase activity.</text>
</comment>
<name>C3XCZ6_OXAFO</name>
<reference evidence="7 8" key="1">
    <citation type="submission" date="2009-02" db="EMBL/GenBank/DDBJ databases">
        <title>The Genome Sequence of Oxalobacter formigenes OXCC13.</title>
        <authorList>
            <consortium name="The Broad Institute Genome Sequencing Platform"/>
            <person name="Ward D."/>
            <person name="Young S.K."/>
            <person name="Kodira C.D."/>
            <person name="Zeng Q."/>
            <person name="Koehrsen M."/>
            <person name="Alvarado L."/>
            <person name="Berlin A."/>
            <person name="Borenstein D."/>
            <person name="Chen Z."/>
            <person name="Engels R."/>
            <person name="Freedman E."/>
            <person name="Gellesch M."/>
            <person name="Goldberg J."/>
            <person name="Griggs A."/>
            <person name="Gujja S."/>
            <person name="Heiman D."/>
            <person name="Hepburn T."/>
            <person name="Howarth C."/>
            <person name="Jen D."/>
            <person name="Larson L."/>
            <person name="Lewis B."/>
            <person name="Mehta T."/>
            <person name="Park D."/>
            <person name="Pearson M."/>
            <person name="Roberts A."/>
            <person name="Saif S."/>
            <person name="Shea T."/>
            <person name="Shenoy N."/>
            <person name="Sisk P."/>
            <person name="Stolte C."/>
            <person name="Sykes S."/>
            <person name="Walk T."/>
            <person name="White J."/>
            <person name="Yandava C."/>
            <person name="Allison M.J."/>
            <person name="Lander E."/>
            <person name="Nusbaum C."/>
            <person name="Galagan J."/>
            <person name="Birren B."/>
        </authorList>
    </citation>
    <scope>NUCLEOTIDE SEQUENCE [LARGE SCALE GENOMIC DNA]</scope>
    <source>
        <strain evidence="7 8">OXCC13</strain>
    </source>
</reference>
<dbReference type="OrthoDB" id="287587at2"/>
<sequence length="173" mass="20592">MQNHFELFKLPVQFSIDRQGLDKAYKEIQNLVHPDRFVTATEAEKRTAIQWAAMANDAYHILRNPLKRAAYLCELNGYNLNGETHVTMDPEFLMQQIEWRESLENAREDKDIARLEKLDEEQRNLRKEQMDIVEKHLDDKQFDKAVQDIRKMMFLEKFNEEISLAFDELDSTN</sequence>
<dbReference type="GO" id="GO:0006457">
    <property type="term" value="P:protein folding"/>
    <property type="evidence" value="ECO:0007669"/>
    <property type="project" value="UniProtKB-UniRule"/>
</dbReference>
<dbReference type="NCBIfam" id="NF002935">
    <property type="entry name" value="PRK03578.1"/>
    <property type="match status" value="1"/>
</dbReference>
<evidence type="ECO:0000259" key="6">
    <source>
        <dbReference type="PROSITE" id="PS50076"/>
    </source>
</evidence>
<dbReference type="InterPro" id="IPR036869">
    <property type="entry name" value="J_dom_sf"/>
</dbReference>
<evidence type="ECO:0000256" key="4">
    <source>
        <dbReference type="HAMAP-Rule" id="MF_00682"/>
    </source>
</evidence>
<dbReference type="GeneID" id="77136080"/>
<dbReference type="SUPFAM" id="SSF46565">
    <property type="entry name" value="Chaperone J-domain"/>
    <property type="match status" value="1"/>
</dbReference>
<dbReference type="SUPFAM" id="SSF47144">
    <property type="entry name" value="HSC20 (HSCB), C-terminal oligomerisation domain"/>
    <property type="match status" value="1"/>
</dbReference>
<dbReference type="Gene3D" id="1.20.1280.20">
    <property type="entry name" value="HscB, C-terminal domain"/>
    <property type="match status" value="1"/>
</dbReference>
<dbReference type="HOGENOM" id="CLU_068529_2_0_4"/>
<dbReference type="PANTHER" id="PTHR14021:SF15">
    <property type="entry name" value="IRON-SULFUR CLUSTER CO-CHAPERONE PROTEIN HSCB"/>
    <property type="match status" value="1"/>
</dbReference>
<dbReference type="CDD" id="cd06257">
    <property type="entry name" value="DnaJ"/>
    <property type="match status" value="1"/>
</dbReference>
<keyword evidence="2 4" id="KW-0143">Chaperone</keyword>
<evidence type="ECO:0000256" key="2">
    <source>
        <dbReference type="ARBA" id="ARBA00023186"/>
    </source>
</evidence>
<dbReference type="GO" id="GO:0051259">
    <property type="term" value="P:protein complex oligomerization"/>
    <property type="evidence" value="ECO:0007669"/>
    <property type="project" value="InterPro"/>
</dbReference>
<organism evidence="7 8">
    <name type="scientific">Oxalobacter formigenes OXCC13</name>
    <dbReference type="NCBI Taxonomy" id="556269"/>
    <lineage>
        <taxon>Bacteria</taxon>
        <taxon>Pseudomonadati</taxon>
        <taxon>Pseudomonadota</taxon>
        <taxon>Betaproteobacteria</taxon>
        <taxon>Burkholderiales</taxon>
        <taxon>Oxalobacteraceae</taxon>
        <taxon>Oxalobacter</taxon>
    </lineage>
</organism>
<dbReference type="PROSITE" id="PS50076">
    <property type="entry name" value="DNAJ_2"/>
    <property type="match status" value="1"/>
</dbReference>
<keyword evidence="8" id="KW-1185">Reference proteome</keyword>
<dbReference type="InterPro" id="IPR009073">
    <property type="entry name" value="HscB_oligo_C"/>
</dbReference>
<dbReference type="InterPro" id="IPR001623">
    <property type="entry name" value="DnaJ_domain"/>
</dbReference>
<protein>
    <recommendedName>
        <fullName evidence="4">Co-chaperone protein HscB homolog</fullName>
    </recommendedName>
</protein>
<dbReference type="GO" id="GO:0044571">
    <property type="term" value="P:[2Fe-2S] cluster assembly"/>
    <property type="evidence" value="ECO:0007669"/>
    <property type="project" value="InterPro"/>
</dbReference>
<accession>C3XCZ6</accession>
<evidence type="ECO:0000256" key="5">
    <source>
        <dbReference type="SAM" id="Coils"/>
    </source>
</evidence>
<keyword evidence="5" id="KW-0175">Coiled coil</keyword>
<dbReference type="InterPro" id="IPR036386">
    <property type="entry name" value="HscB_C_sf"/>
</dbReference>
<dbReference type="SMART" id="SM00271">
    <property type="entry name" value="DnaJ"/>
    <property type="match status" value="1"/>
</dbReference>
<dbReference type="RefSeq" id="WP_005879210.1">
    <property type="nucleotide sequence ID" value="NZ_CP019430.1"/>
</dbReference>
<feature type="domain" description="J" evidence="6">
    <location>
        <begin position="3"/>
        <end position="75"/>
    </location>
</feature>
<proteinExistence type="inferred from homology"/>
<dbReference type="GO" id="GO:1990230">
    <property type="term" value="C:iron-sulfur cluster transfer complex"/>
    <property type="evidence" value="ECO:0007669"/>
    <property type="project" value="TreeGrafter"/>
</dbReference>
<evidence type="ECO:0000313" key="7">
    <source>
        <dbReference type="EMBL" id="EEO29005.1"/>
    </source>
</evidence>
<dbReference type="NCBIfam" id="TIGR00714">
    <property type="entry name" value="hscB"/>
    <property type="match status" value="1"/>
</dbReference>
<dbReference type="AlphaFoldDB" id="C3XCZ6"/>
<dbReference type="EMBL" id="GG658170">
    <property type="protein sequence ID" value="EEO29005.1"/>
    <property type="molecule type" value="Genomic_DNA"/>
</dbReference>
<dbReference type="Pfam" id="PF07743">
    <property type="entry name" value="HSCB_C"/>
    <property type="match status" value="1"/>
</dbReference>
<evidence type="ECO:0000256" key="3">
    <source>
        <dbReference type="ARBA" id="ARBA00025596"/>
    </source>
</evidence>
<evidence type="ECO:0000313" key="8">
    <source>
        <dbReference type="Proteomes" id="UP000005089"/>
    </source>
</evidence>
<dbReference type="HAMAP" id="MF_00682">
    <property type="entry name" value="HscB"/>
    <property type="match status" value="1"/>
</dbReference>
<comment type="function">
    <text evidence="3 4">Co-chaperone involved in the maturation of iron-sulfur cluster-containing proteins. Seems to help targeting proteins to be folded toward HscA.</text>
</comment>
<dbReference type="Proteomes" id="UP000005089">
    <property type="component" value="Unassembled WGS sequence"/>
</dbReference>
<gene>
    <name evidence="4 7" type="primary">hscB</name>
    <name evidence="7" type="ORF">OFBG_00033</name>
</gene>
<dbReference type="eggNOG" id="COG1076">
    <property type="taxonomic scope" value="Bacteria"/>
</dbReference>